<dbReference type="Gene3D" id="3.10.110.10">
    <property type="entry name" value="Ubiquitin Conjugating Enzyme"/>
    <property type="match status" value="1"/>
</dbReference>
<dbReference type="AlphaFoldDB" id="A0AAN7SH96"/>
<dbReference type="EMBL" id="JARPUR010000003">
    <property type="protein sequence ID" value="KAK4880304.1"/>
    <property type="molecule type" value="Genomic_DNA"/>
</dbReference>
<dbReference type="Pfam" id="PF00179">
    <property type="entry name" value="UQ_con"/>
    <property type="match status" value="1"/>
</dbReference>
<sequence>MLQAMRTSKNDSNNSGQTFTRKGSLRRVLAPEHNKDNLFGRQNEDVNNFYKIVRQEYIILAEYKMVMSENIKSIYVIPSKENSFVWFGVIFVRSGLYEDGVFRFNVVLPDSFPDGEHPKVIFQSEVFHPVINASSSELNLLKGFPVWIKGEQHIWQVIKYISWVFYNVEASVAHAVNTEAANLYKENLEAFVDKVKESVKKSQEELYNPPPNNDKHYITFEKYDPEIHDPIKILRIDKLNGSHRNTIGHSWVSPGSFKPLSRPPSPNADTIS</sequence>
<evidence type="ECO:0000256" key="1">
    <source>
        <dbReference type="SAM" id="MobiDB-lite"/>
    </source>
</evidence>
<dbReference type="PANTHER" id="PTHR24067">
    <property type="entry name" value="UBIQUITIN-CONJUGATING ENZYME E2"/>
    <property type="match status" value="1"/>
</dbReference>
<dbReference type="InterPro" id="IPR050113">
    <property type="entry name" value="Ub_conjugating_enzyme"/>
</dbReference>
<evidence type="ECO:0000313" key="4">
    <source>
        <dbReference type="Proteomes" id="UP001353858"/>
    </source>
</evidence>
<comment type="caution">
    <text evidence="3">The sequence shown here is derived from an EMBL/GenBank/DDBJ whole genome shotgun (WGS) entry which is preliminary data.</text>
</comment>
<dbReference type="PROSITE" id="PS50127">
    <property type="entry name" value="UBC_2"/>
    <property type="match status" value="1"/>
</dbReference>
<organism evidence="3 4">
    <name type="scientific">Aquatica leii</name>
    <dbReference type="NCBI Taxonomy" id="1421715"/>
    <lineage>
        <taxon>Eukaryota</taxon>
        <taxon>Metazoa</taxon>
        <taxon>Ecdysozoa</taxon>
        <taxon>Arthropoda</taxon>
        <taxon>Hexapoda</taxon>
        <taxon>Insecta</taxon>
        <taxon>Pterygota</taxon>
        <taxon>Neoptera</taxon>
        <taxon>Endopterygota</taxon>
        <taxon>Coleoptera</taxon>
        <taxon>Polyphaga</taxon>
        <taxon>Elateriformia</taxon>
        <taxon>Elateroidea</taxon>
        <taxon>Lampyridae</taxon>
        <taxon>Luciolinae</taxon>
        <taxon>Aquatica</taxon>
    </lineage>
</organism>
<evidence type="ECO:0000259" key="2">
    <source>
        <dbReference type="PROSITE" id="PS50127"/>
    </source>
</evidence>
<dbReference type="InterPro" id="IPR000608">
    <property type="entry name" value="UBC"/>
</dbReference>
<name>A0AAN7SH96_9COLE</name>
<reference evidence="4" key="1">
    <citation type="submission" date="2023-01" db="EMBL/GenBank/DDBJ databases">
        <title>Key to firefly adult light organ development and bioluminescence: homeobox transcription factors regulate luciferase expression and transportation to peroxisome.</title>
        <authorList>
            <person name="Fu X."/>
        </authorList>
    </citation>
    <scope>NUCLEOTIDE SEQUENCE [LARGE SCALE GENOMIC DNA]</scope>
</reference>
<gene>
    <name evidence="3" type="ORF">RN001_008450</name>
</gene>
<evidence type="ECO:0000313" key="3">
    <source>
        <dbReference type="EMBL" id="KAK4880304.1"/>
    </source>
</evidence>
<accession>A0AAN7SH96</accession>
<dbReference type="Proteomes" id="UP001353858">
    <property type="component" value="Unassembled WGS sequence"/>
</dbReference>
<proteinExistence type="predicted"/>
<feature type="domain" description="UBC core" evidence="2">
    <location>
        <begin position="54"/>
        <end position="204"/>
    </location>
</feature>
<dbReference type="InterPro" id="IPR016135">
    <property type="entry name" value="UBQ-conjugating_enzyme/RWD"/>
</dbReference>
<keyword evidence="4" id="KW-1185">Reference proteome</keyword>
<feature type="region of interest" description="Disordered" evidence="1">
    <location>
        <begin position="1"/>
        <end position="21"/>
    </location>
</feature>
<dbReference type="SMART" id="SM00212">
    <property type="entry name" value="UBCc"/>
    <property type="match status" value="1"/>
</dbReference>
<dbReference type="SUPFAM" id="SSF54495">
    <property type="entry name" value="UBC-like"/>
    <property type="match status" value="1"/>
</dbReference>
<protein>
    <recommendedName>
        <fullName evidence="2">UBC core domain-containing protein</fullName>
    </recommendedName>
</protein>
<dbReference type="FunFam" id="3.10.110.10:FF:000121">
    <property type="entry name" value="Protein crossbronx"/>
    <property type="match status" value="1"/>
</dbReference>
<dbReference type="CDD" id="cd23814">
    <property type="entry name" value="UEV_AKTIP"/>
    <property type="match status" value="1"/>
</dbReference>